<dbReference type="InterPro" id="IPR008979">
    <property type="entry name" value="Galactose-bd-like_sf"/>
</dbReference>
<dbReference type="SUPFAM" id="SSF49265">
    <property type="entry name" value="Fibronectin type III"/>
    <property type="match status" value="1"/>
</dbReference>
<reference evidence="4" key="2">
    <citation type="journal article" date="2023" name="Science">
        <title>Genomic signatures of disease resistance in endangered staghorn corals.</title>
        <authorList>
            <person name="Vollmer S.V."/>
            <person name="Selwyn J.D."/>
            <person name="Despard B.A."/>
            <person name="Roesel C.L."/>
        </authorList>
    </citation>
    <scope>NUCLEOTIDE SEQUENCE</scope>
    <source>
        <strain evidence="4">K2</strain>
    </source>
</reference>
<dbReference type="FunFam" id="2.60.40.10:FF:000028">
    <property type="entry name" value="Neuronal cell adhesion molecule"/>
    <property type="match status" value="1"/>
</dbReference>
<dbReference type="Pfam" id="PF00754">
    <property type="entry name" value="F5_F8_type_C"/>
    <property type="match status" value="1"/>
</dbReference>
<dbReference type="SUPFAM" id="SSF49785">
    <property type="entry name" value="Galactose-binding domain-like"/>
    <property type="match status" value="1"/>
</dbReference>
<dbReference type="PROSITE" id="PS50853">
    <property type="entry name" value="FN3"/>
    <property type="match status" value="2"/>
</dbReference>
<gene>
    <name evidence="4" type="ORF">P5673_027161</name>
</gene>
<evidence type="ECO:0000256" key="1">
    <source>
        <dbReference type="ARBA" id="ARBA00022737"/>
    </source>
</evidence>
<comment type="caution">
    <text evidence="4">The sequence shown here is derived from an EMBL/GenBank/DDBJ whole genome shotgun (WGS) entry which is preliminary data.</text>
</comment>
<proteinExistence type="predicted"/>
<protein>
    <submittedName>
        <fullName evidence="4">Contactin-3</fullName>
    </submittedName>
</protein>
<dbReference type="InterPro" id="IPR036116">
    <property type="entry name" value="FN3_sf"/>
</dbReference>
<organism evidence="4 5">
    <name type="scientific">Acropora cervicornis</name>
    <name type="common">Staghorn coral</name>
    <dbReference type="NCBI Taxonomy" id="6130"/>
    <lineage>
        <taxon>Eukaryota</taxon>
        <taxon>Metazoa</taxon>
        <taxon>Cnidaria</taxon>
        <taxon>Anthozoa</taxon>
        <taxon>Hexacorallia</taxon>
        <taxon>Scleractinia</taxon>
        <taxon>Astrocoeniina</taxon>
        <taxon>Acroporidae</taxon>
        <taxon>Acropora</taxon>
    </lineage>
</organism>
<evidence type="ECO:0000313" key="4">
    <source>
        <dbReference type="EMBL" id="KAK2551914.1"/>
    </source>
</evidence>
<dbReference type="Proteomes" id="UP001249851">
    <property type="component" value="Unassembled WGS sequence"/>
</dbReference>
<feature type="domain" description="Fibronectin type-III" evidence="3">
    <location>
        <begin position="1"/>
        <end position="64"/>
    </location>
</feature>
<dbReference type="InterPro" id="IPR000421">
    <property type="entry name" value="FA58C"/>
</dbReference>
<dbReference type="Gene3D" id="2.60.120.260">
    <property type="entry name" value="Galactose-binding domain-like"/>
    <property type="match status" value="1"/>
</dbReference>
<accession>A0AAD9UVW8</accession>
<evidence type="ECO:0000259" key="3">
    <source>
        <dbReference type="PROSITE" id="PS50853"/>
    </source>
</evidence>
<dbReference type="InterPro" id="IPR003961">
    <property type="entry name" value="FN3_dom"/>
</dbReference>
<keyword evidence="5" id="KW-1185">Reference proteome</keyword>
<dbReference type="EMBL" id="JARQWQ010000092">
    <property type="protein sequence ID" value="KAK2551914.1"/>
    <property type="molecule type" value="Genomic_DNA"/>
</dbReference>
<name>A0AAD9UVW8_ACRCE</name>
<feature type="domain" description="F5/8 type C" evidence="2">
    <location>
        <begin position="161"/>
        <end position="264"/>
    </location>
</feature>
<keyword evidence="1" id="KW-0677">Repeat</keyword>
<evidence type="ECO:0000313" key="5">
    <source>
        <dbReference type="Proteomes" id="UP001249851"/>
    </source>
</evidence>
<dbReference type="PROSITE" id="PS50022">
    <property type="entry name" value="FA58C_3"/>
    <property type="match status" value="1"/>
</dbReference>
<dbReference type="CDD" id="cd00057">
    <property type="entry name" value="FA58C"/>
    <property type="match status" value="1"/>
</dbReference>
<evidence type="ECO:0000259" key="2">
    <source>
        <dbReference type="PROSITE" id="PS50022"/>
    </source>
</evidence>
<dbReference type="AlphaFoldDB" id="A0AAD9UVW8"/>
<feature type="domain" description="Fibronectin type-III" evidence="3">
    <location>
        <begin position="69"/>
        <end position="159"/>
    </location>
</feature>
<dbReference type="Gene3D" id="2.60.40.10">
    <property type="entry name" value="Immunoglobulins"/>
    <property type="match status" value="2"/>
</dbReference>
<dbReference type="InterPro" id="IPR013783">
    <property type="entry name" value="Ig-like_fold"/>
</dbReference>
<sequence length="264" mass="29067">MGVIQGYDLTVKSSLHRITVKVFTLSTEVKNLLKGILYEVTVAAFNGGGQGPTSSVFVVQREEEVPSIAPQNLMAHATSFSSIAIAWNAIPLEQANGLLKGYIVTLDGSDSYLFVCANQCQMTIRGLKKSKVYKLQVAGFTSKGQGVFSDYVMTMTNLDGCRALGMEDRNISDSQINASSEFGTIHLAHHARLNNGDFWAPDGSDVNPWLQIDLKKKQTVTKIATQGRSLQNGDFNQWVTKYSLKYSQDMISFDSYKQFGVVKI</sequence>
<dbReference type="PANTHER" id="PTHR24543">
    <property type="entry name" value="MULTICOPPER OXIDASE-RELATED"/>
    <property type="match status" value="1"/>
</dbReference>
<reference evidence="4" key="1">
    <citation type="journal article" date="2023" name="G3 (Bethesda)">
        <title>Whole genome assembly and annotation of the endangered Caribbean coral Acropora cervicornis.</title>
        <authorList>
            <person name="Selwyn J.D."/>
            <person name="Vollmer S.V."/>
        </authorList>
    </citation>
    <scope>NUCLEOTIDE SEQUENCE</scope>
    <source>
        <strain evidence="4">K2</strain>
    </source>
</reference>
<dbReference type="Pfam" id="PF00041">
    <property type="entry name" value="fn3"/>
    <property type="match status" value="2"/>
</dbReference>
<dbReference type="CDD" id="cd00063">
    <property type="entry name" value="FN3"/>
    <property type="match status" value="2"/>
</dbReference>